<keyword evidence="2" id="KW-1185">Reference proteome</keyword>
<dbReference type="Proteomes" id="UP000198889">
    <property type="component" value="Unassembled WGS sequence"/>
</dbReference>
<reference evidence="2" key="1">
    <citation type="submission" date="2016-10" db="EMBL/GenBank/DDBJ databases">
        <authorList>
            <person name="Varghese N."/>
            <person name="Submissions S."/>
        </authorList>
    </citation>
    <scope>NUCLEOTIDE SEQUENCE [LARGE SCALE GENOMIC DNA]</scope>
    <source>
        <strain evidence="2">CGMCC 1.1761</strain>
    </source>
</reference>
<organism evidence="1 2">
    <name type="scientific">Ancylobacter rudongensis</name>
    <dbReference type="NCBI Taxonomy" id="177413"/>
    <lineage>
        <taxon>Bacteria</taxon>
        <taxon>Pseudomonadati</taxon>
        <taxon>Pseudomonadota</taxon>
        <taxon>Alphaproteobacteria</taxon>
        <taxon>Hyphomicrobiales</taxon>
        <taxon>Xanthobacteraceae</taxon>
        <taxon>Ancylobacter</taxon>
    </lineage>
</organism>
<dbReference type="AlphaFoldDB" id="A0A1G4PPB0"/>
<proteinExistence type="predicted"/>
<dbReference type="STRING" id="177413.SAMN05660859_0688"/>
<evidence type="ECO:0000313" key="2">
    <source>
        <dbReference type="Proteomes" id="UP000198889"/>
    </source>
</evidence>
<dbReference type="EMBL" id="FMTP01000001">
    <property type="protein sequence ID" value="SCW34107.1"/>
    <property type="molecule type" value="Genomic_DNA"/>
</dbReference>
<accession>A0A1G4PPB0</accession>
<evidence type="ECO:0000313" key="1">
    <source>
        <dbReference type="EMBL" id="SCW34107.1"/>
    </source>
</evidence>
<dbReference type="Gene3D" id="1.10.3230.30">
    <property type="entry name" value="Phage gp6-like head-tail connector protein"/>
    <property type="match status" value="1"/>
</dbReference>
<name>A0A1G4PPB0_9HYPH</name>
<sequence>MLTVTAPATTRDLATLAAVKAELEMALDSQHDGYLNGLITQMSRAIESWCGRSLVREGVRETIHLTAPAEALVLTRFPVSEIVSVTTEANTLAPSLYEADAGPGTLYRLTTSGARSIWSPGRVLVDYTAGFLPAGEARDLPPDIERAAILAVRNAFLTRGRDQTVRSDDVEGIGSFSYGMTSALPADVTELLAPYRLPGFA</sequence>
<evidence type="ECO:0008006" key="3">
    <source>
        <dbReference type="Google" id="ProtNLM"/>
    </source>
</evidence>
<gene>
    <name evidence="1" type="ORF">SAMN05660859_0688</name>
</gene>
<dbReference type="RefSeq" id="WP_091436126.1">
    <property type="nucleotide sequence ID" value="NZ_FMTP01000001.1"/>
</dbReference>
<protein>
    <recommendedName>
        <fullName evidence="3">Phage gp6-like head-tail connector protein</fullName>
    </recommendedName>
</protein>